<protein>
    <submittedName>
        <fullName evidence="1">Uncharacterized protein</fullName>
    </submittedName>
</protein>
<evidence type="ECO:0000313" key="1">
    <source>
        <dbReference type="EMBL" id="GAG92744.1"/>
    </source>
</evidence>
<organism evidence="1">
    <name type="scientific">marine sediment metagenome</name>
    <dbReference type="NCBI Taxonomy" id="412755"/>
    <lineage>
        <taxon>unclassified sequences</taxon>
        <taxon>metagenomes</taxon>
        <taxon>ecological metagenomes</taxon>
    </lineage>
</organism>
<dbReference type="AlphaFoldDB" id="X1BA69"/>
<name>X1BA69_9ZZZZ</name>
<proteinExistence type="predicted"/>
<reference evidence="1" key="1">
    <citation type="journal article" date="2014" name="Front. Microbiol.">
        <title>High frequency of phylogenetically diverse reductive dehalogenase-homologous genes in deep subseafloor sedimentary metagenomes.</title>
        <authorList>
            <person name="Kawai M."/>
            <person name="Futagami T."/>
            <person name="Toyoda A."/>
            <person name="Takaki Y."/>
            <person name="Nishi S."/>
            <person name="Hori S."/>
            <person name="Arai W."/>
            <person name="Tsubouchi T."/>
            <person name="Morono Y."/>
            <person name="Uchiyama I."/>
            <person name="Ito T."/>
            <person name="Fujiyama A."/>
            <person name="Inagaki F."/>
            <person name="Takami H."/>
        </authorList>
    </citation>
    <scope>NUCLEOTIDE SEQUENCE</scope>
    <source>
        <strain evidence="1">Expedition CK06-06</strain>
    </source>
</reference>
<gene>
    <name evidence="1" type="ORF">S01H4_50598</name>
</gene>
<sequence length="129" mass="14467">MIYNLAQHLIINLTTINFVVNGFSPDSKQDEVMISETGGEPQHWHNRTDWAVQILSRGKNVNVAKKQIDDVYAELKNRIGLLLLQAIVGGITYPAVQTYQISPVQTPGYLGANEENMEMFSFNLTITTD</sequence>
<dbReference type="EMBL" id="BART01028744">
    <property type="protein sequence ID" value="GAG92744.1"/>
    <property type="molecule type" value="Genomic_DNA"/>
</dbReference>
<accession>X1BA69</accession>
<comment type="caution">
    <text evidence="1">The sequence shown here is derived from an EMBL/GenBank/DDBJ whole genome shotgun (WGS) entry which is preliminary data.</text>
</comment>